<dbReference type="InterPro" id="IPR029002">
    <property type="entry name" value="PLPC/GPLD1"/>
</dbReference>
<proteinExistence type="predicted"/>
<dbReference type="RefSeq" id="WP_377329438.1">
    <property type="nucleotide sequence ID" value="NZ_JBHUMZ010000025.1"/>
</dbReference>
<keyword evidence="3" id="KW-1185">Reference proteome</keyword>
<evidence type="ECO:0000313" key="3">
    <source>
        <dbReference type="Proteomes" id="UP001597452"/>
    </source>
</evidence>
<dbReference type="Pfam" id="PF00882">
    <property type="entry name" value="Zn_dep_PLPC"/>
    <property type="match status" value="1"/>
</dbReference>
<organism evidence="2 3">
    <name type="scientific">Piscibacillus salipiscarius</name>
    <dbReference type="NCBI Taxonomy" id="299480"/>
    <lineage>
        <taxon>Bacteria</taxon>
        <taxon>Bacillati</taxon>
        <taxon>Bacillota</taxon>
        <taxon>Bacilli</taxon>
        <taxon>Bacillales</taxon>
        <taxon>Bacillaceae</taxon>
        <taxon>Piscibacillus</taxon>
    </lineage>
</organism>
<protein>
    <submittedName>
        <fullName evidence="2">Zinc dependent phospholipase C family protein</fullName>
    </submittedName>
</protein>
<sequence>MGSRIMHAIIAHQVGKYFEVNDLDSFIIGGIAADAALTNKDASHFYKGSMEDFSKEIEVERFVSKYKNQLHKPFMLGYYTHLIADDNWLHGFALSWLKNRLDHDDEIFYRYHNDFRLLNAKLIKHYNLKTTLKQIFLNARINQETDEVSSDDIRTFISYILKDIDYPEPDLYEDLQVFTFDQLLGYVETSIQKSIYHIQNNFLMSSKS</sequence>
<accession>A0ABW5QBZ9</accession>
<dbReference type="EMBL" id="JBHUMZ010000025">
    <property type="protein sequence ID" value="MFD2639514.1"/>
    <property type="molecule type" value="Genomic_DNA"/>
</dbReference>
<evidence type="ECO:0000313" key="2">
    <source>
        <dbReference type="EMBL" id="MFD2639514.1"/>
    </source>
</evidence>
<name>A0ABW5QBZ9_9BACI</name>
<comment type="caution">
    <text evidence="2">The sequence shown here is derived from an EMBL/GenBank/DDBJ whole genome shotgun (WGS) entry which is preliminary data.</text>
</comment>
<feature type="domain" description="Phospholipase C/D" evidence="1">
    <location>
        <begin position="6"/>
        <end position="156"/>
    </location>
</feature>
<evidence type="ECO:0000259" key="1">
    <source>
        <dbReference type="Pfam" id="PF00882"/>
    </source>
</evidence>
<gene>
    <name evidence="2" type="ORF">ACFSW4_11595</name>
</gene>
<dbReference type="Proteomes" id="UP001597452">
    <property type="component" value="Unassembled WGS sequence"/>
</dbReference>
<reference evidence="3" key="1">
    <citation type="journal article" date="2019" name="Int. J. Syst. Evol. Microbiol.">
        <title>The Global Catalogue of Microorganisms (GCM) 10K type strain sequencing project: providing services to taxonomists for standard genome sequencing and annotation.</title>
        <authorList>
            <consortium name="The Broad Institute Genomics Platform"/>
            <consortium name="The Broad Institute Genome Sequencing Center for Infectious Disease"/>
            <person name="Wu L."/>
            <person name="Ma J."/>
        </authorList>
    </citation>
    <scope>NUCLEOTIDE SEQUENCE [LARGE SCALE GENOMIC DNA]</scope>
    <source>
        <strain evidence="3">TISTR 1571</strain>
    </source>
</reference>